<reference evidence="2" key="1">
    <citation type="submission" date="2016-06" db="UniProtKB">
        <authorList>
            <consortium name="WormBaseParasite"/>
        </authorList>
    </citation>
    <scope>IDENTIFICATION</scope>
</reference>
<dbReference type="Pfam" id="PF00069">
    <property type="entry name" value="Pkinase"/>
    <property type="match status" value="1"/>
</dbReference>
<evidence type="ECO:0000313" key="2">
    <source>
        <dbReference type="WBParaSite" id="GPUH_0001809701-mRNA-1"/>
    </source>
</evidence>
<dbReference type="PROSITE" id="PS50011">
    <property type="entry name" value="PROTEIN_KINASE_DOM"/>
    <property type="match status" value="1"/>
</dbReference>
<feature type="domain" description="Protein kinase" evidence="1">
    <location>
        <begin position="1"/>
        <end position="89"/>
    </location>
</feature>
<dbReference type="GO" id="GO:0005524">
    <property type="term" value="F:ATP binding"/>
    <property type="evidence" value="ECO:0007669"/>
    <property type="project" value="InterPro"/>
</dbReference>
<name>A0A183EAT1_9BILA</name>
<accession>A0A183EAT1</accession>
<dbReference type="SUPFAM" id="SSF56112">
    <property type="entry name" value="Protein kinase-like (PK-like)"/>
    <property type="match status" value="1"/>
</dbReference>
<evidence type="ECO:0000259" key="1">
    <source>
        <dbReference type="PROSITE" id="PS50011"/>
    </source>
</evidence>
<dbReference type="PANTHER" id="PTHR24348:SF68">
    <property type="entry name" value="SERINE_THREONINE-PROTEIN KINASE ATG1C"/>
    <property type="match status" value="1"/>
</dbReference>
<dbReference type="WBParaSite" id="GPUH_0001809701-mRNA-1">
    <property type="protein sequence ID" value="GPUH_0001809701-mRNA-1"/>
    <property type="gene ID" value="GPUH_0001809701"/>
</dbReference>
<dbReference type="InterPro" id="IPR000719">
    <property type="entry name" value="Prot_kinase_dom"/>
</dbReference>
<dbReference type="InterPro" id="IPR011009">
    <property type="entry name" value="Kinase-like_dom_sf"/>
</dbReference>
<sequence length="89" mass="10646">LVKFQANVEQELRILRRVRHRNVIALRDFFRIEEKEKLYMVMEYCIGSLQQLLDGSREKKLPEFQAQYFFRQLADGLSYLHAHGTSLLC</sequence>
<dbReference type="GO" id="GO:0005737">
    <property type="term" value="C:cytoplasm"/>
    <property type="evidence" value="ECO:0007669"/>
    <property type="project" value="TreeGrafter"/>
</dbReference>
<dbReference type="PANTHER" id="PTHR24348">
    <property type="entry name" value="SERINE/THREONINE-PROTEIN KINASE UNC-51-RELATED"/>
    <property type="match status" value="1"/>
</dbReference>
<dbReference type="AlphaFoldDB" id="A0A183EAT1"/>
<proteinExistence type="predicted"/>
<dbReference type="Gene3D" id="1.10.510.10">
    <property type="entry name" value="Transferase(Phosphotransferase) domain 1"/>
    <property type="match status" value="1"/>
</dbReference>
<dbReference type="GO" id="GO:0004674">
    <property type="term" value="F:protein serine/threonine kinase activity"/>
    <property type="evidence" value="ECO:0007669"/>
    <property type="project" value="InterPro"/>
</dbReference>
<dbReference type="GO" id="GO:0010506">
    <property type="term" value="P:regulation of autophagy"/>
    <property type="evidence" value="ECO:0007669"/>
    <property type="project" value="InterPro"/>
</dbReference>
<protein>
    <submittedName>
        <fullName evidence="2">Protein kinase domain-containing protein</fullName>
    </submittedName>
</protein>
<dbReference type="Gene3D" id="3.30.200.20">
    <property type="entry name" value="Phosphorylase Kinase, domain 1"/>
    <property type="match status" value="1"/>
</dbReference>
<organism evidence="2">
    <name type="scientific">Gongylonema pulchrum</name>
    <dbReference type="NCBI Taxonomy" id="637853"/>
    <lineage>
        <taxon>Eukaryota</taxon>
        <taxon>Metazoa</taxon>
        <taxon>Ecdysozoa</taxon>
        <taxon>Nematoda</taxon>
        <taxon>Chromadorea</taxon>
        <taxon>Rhabditida</taxon>
        <taxon>Spirurina</taxon>
        <taxon>Spiruromorpha</taxon>
        <taxon>Spiruroidea</taxon>
        <taxon>Gongylonematidae</taxon>
        <taxon>Gongylonema</taxon>
    </lineage>
</organism>
<dbReference type="GO" id="GO:0006914">
    <property type="term" value="P:autophagy"/>
    <property type="evidence" value="ECO:0007669"/>
    <property type="project" value="UniProtKB-ARBA"/>
</dbReference>
<dbReference type="InterPro" id="IPR045269">
    <property type="entry name" value="Atg1-like"/>
</dbReference>